<evidence type="ECO:0000313" key="7">
    <source>
        <dbReference type="Proteomes" id="UP000682892"/>
    </source>
</evidence>
<dbReference type="PhylomeDB" id="Q17CC0"/>
<reference evidence="6" key="1">
    <citation type="submission" date="2005-10" db="EMBL/GenBank/DDBJ databases">
        <authorList>
            <person name="Loftus B.J."/>
            <person name="Nene V.M."/>
            <person name="Hannick L.I."/>
            <person name="Bidwell S."/>
            <person name="Haas B."/>
            <person name="Amedeo P."/>
            <person name="Orvis J."/>
            <person name="Wortman J.R."/>
            <person name="White O.R."/>
            <person name="Salzberg S."/>
            <person name="Shumway M."/>
            <person name="Koo H."/>
            <person name="Zhao Y."/>
            <person name="Holmes M."/>
            <person name="Miller J."/>
            <person name="Schatz M."/>
            <person name="Pop M."/>
            <person name="Pai G."/>
            <person name="Utterback T."/>
            <person name="Rogers Y.-H."/>
            <person name="Kravitz S."/>
            <person name="Fraser C.M."/>
        </authorList>
    </citation>
    <scope>NUCLEOTIDE SEQUENCE</scope>
    <source>
        <strain evidence="6">Liverpool</strain>
    </source>
</reference>
<dbReference type="InterPro" id="IPR007588">
    <property type="entry name" value="Znf_FLYWCH"/>
</dbReference>
<dbReference type="AlphaFoldDB" id="Q17CC0"/>
<proteinExistence type="predicted"/>
<protein>
    <submittedName>
        <fullName evidence="6">AAEL004645-PA</fullName>
    </submittedName>
</protein>
<feature type="compositionally biased region" description="Basic and acidic residues" evidence="4">
    <location>
        <begin position="13"/>
        <end position="22"/>
    </location>
</feature>
<dbReference type="EMBL" id="CH477310">
    <property type="protein sequence ID" value="EAT43955.1"/>
    <property type="molecule type" value="Genomic_DNA"/>
</dbReference>
<keyword evidence="3" id="KW-0862">Zinc</keyword>
<dbReference type="Pfam" id="PF04500">
    <property type="entry name" value="FLYWCH"/>
    <property type="match status" value="1"/>
</dbReference>
<evidence type="ECO:0000259" key="5">
    <source>
        <dbReference type="Pfam" id="PF04500"/>
    </source>
</evidence>
<evidence type="ECO:0000256" key="1">
    <source>
        <dbReference type="ARBA" id="ARBA00022723"/>
    </source>
</evidence>
<sequence length="139" mass="15688">MQQEENLQSTGRDAQRQPDQARKVPAQSSGVADGPGTVGHPGRQSGDDRLQGRTARFERFFVILSSNFYVRYVTGFRGSRKLKVGEFSFTKNKEIANKTYWSCARAGMNKCKARVLTYTLKNGEENLVVRYPTHNHGPF</sequence>
<dbReference type="GO" id="GO:0008270">
    <property type="term" value="F:zinc ion binding"/>
    <property type="evidence" value="ECO:0007669"/>
    <property type="project" value="UniProtKB-KW"/>
</dbReference>
<evidence type="ECO:0000256" key="3">
    <source>
        <dbReference type="ARBA" id="ARBA00022833"/>
    </source>
</evidence>
<dbReference type="Proteomes" id="UP000682892">
    <property type="component" value="Chromosome 1"/>
</dbReference>
<gene>
    <name evidence="6" type="ORF">AaeL_AAEL004645</name>
</gene>
<dbReference type="eggNOG" id="ENOG502TJ6S">
    <property type="taxonomic scope" value="Eukaryota"/>
</dbReference>
<dbReference type="Gene3D" id="2.20.25.240">
    <property type="match status" value="1"/>
</dbReference>
<accession>Q17CC0</accession>
<dbReference type="PaxDb" id="7159-AAEL004645-PA"/>
<organism evidence="6 7">
    <name type="scientific">Aedes aegypti</name>
    <name type="common">Yellowfever mosquito</name>
    <name type="synonym">Culex aegypti</name>
    <dbReference type="NCBI Taxonomy" id="7159"/>
    <lineage>
        <taxon>Eukaryota</taxon>
        <taxon>Metazoa</taxon>
        <taxon>Ecdysozoa</taxon>
        <taxon>Arthropoda</taxon>
        <taxon>Hexapoda</taxon>
        <taxon>Insecta</taxon>
        <taxon>Pterygota</taxon>
        <taxon>Neoptera</taxon>
        <taxon>Endopterygota</taxon>
        <taxon>Diptera</taxon>
        <taxon>Nematocera</taxon>
        <taxon>Culicoidea</taxon>
        <taxon>Culicidae</taxon>
        <taxon>Culicinae</taxon>
        <taxon>Aedini</taxon>
        <taxon>Aedes</taxon>
        <taxon>Stegomyia</taxon>
    </lineage>
</organism>
<evidence type="ECO:0000256" key="4">
    <source>
        <dbReference type="SAM" id="MobiDB-lite"/>
    </source>
</evidence>
<evidence type="ECO:0000313" key="6">
    <source>
        <dbReference type="EMBL" id="EAT43955.1"/>
    </source>
</evidence>
<dbReference type="HOGENOM" id="CLU_1846772_0_0_1"/>
<name>Q17CC0_AEDAE</name>
<feature type="compositionally biased region" description="Polar residues" evidence="4">
    <location>
        <begin position="1"/>
        <end position="12"/>
    </location>
</feature>
<reference evidence="6" key="2">
    <citation type="journal article" date="2007" name="Science">
        <title>Genome sequence of Aedes aegypti, a major arbovirus vector.</title>
        <authorList>
            <person name="Nene V."/>
            <person name="Wortman J.R."/>
            <person name="Lawson D."/>
            <person name="Haas B."/>
            <person name="Kodira C."/>
            <person name="Tu Z.J."/>
            <person name="Loftus B."/>
            <person name="Xi Z."/>
            <person name="Megy K."/>
            <person name="Grabherr M."/>
            <person name="Ren Q."/>
            <person name="Zdobnov E.M."/>
            <person name="Lobo N.F."/>
            <person name="Campbell K.S."/>
            <person name="Brown S.E."/>
            <person name="Bonaldo M.F."/>
            <person name="Zhu J."/>
            <person name="Sinkins S.P."/>
            <person name="Hogenkamp D.G."/>
            <person name="Amedeo P."/>
            <person name="Arensburger P."/>
            <person name="Atkinson P.W."/>
            <person name="Bidwell S."/>
            <person name="Biedler J."/>
            <person name="Birney E."/>
            <person name="Bruggner R.V."/>
            <person name="Costas J."/>
            <person name="Coy M.R."/>
            <person name="Crabtree J."/>
            <person name="Crawford M."/>
            <person name="Debruyn B."/>
            <person name="Decaprio D."/>
            <person name="Eiglmeier K."/>
            <person name="Eisenstadt E."/>
            <person name="El-Dorry H."/>
            <person name="Gelbart W.M."/>
            <person name="Gomes S.L."/>
            <person name="Hammond M."/>
            <person name="Hannick L.I."/>
            <person name="Hogan J.R."/>
            <person name="Holmes M.H."/>
            <person name="Jaffe D."/>
            <person name="Johnston J.S."/>
            <person name="Kennedy R.C."/>
            <person name="Koo H."/>
            <person name="Kravitz S."/>
            <person name="Kriventseva E.V."/>
            <person name="Kulp D."/>
            <person name="Labutti K."/>
            <person name="Lee E."/>
            <person name="Li S."/>
            <person name="Lovin D.D."/>
            <person name="Mao C."/>
            <person name="Mauceli E."/>
            <person name="Menck C.F."/>
            <person name="Miller J.R."/>
            <person name="Montgomery P."/>
            <person name="Mori A."/>
            <person name="Nascimento A.L."/>
            <person name="Naveira H.F."/>
            <person name="Nusbaum C."/>
            <person name="O'leary S."/>
            <person name="Orvis J."/>
            <person name="Pertea M."/>
            <person name="Quesneville H."/>
            <person name="Reidenbach K.R."/>
            <person name="Rogers Y.H."/>
            <person name="Roth C.W."/>
            <person name="Schneider J.R."/>
            <person name="Schatz M."/>
            <person name="Shumway M."/>
            <person name="Stanke M."/>
            <person name="Stinson E.O."/>
            <person name="Tubio J.M."/>
            <person name="Vanzee J.P."/>
            <person name="Verjovski-Almeida S."/>
            <person name="Werner D."/>
            <person name="White O."/>
            <person name="Wyder S."/>
            <person name="Zeng Q."/>
            <person name="Zhao Q."/>
            <person name="Zhao Y."/>
            <person name="Hill C.A."/>
            <person name="Raikhel A.S."/>
            <person name="Soares M.B."/>
            <person name="Knudson D.L."/>
            <person name="Lee N.H."/>
            <person name="Galagan J."/>
            <person name="Salzberg S.L."/>
            <person name="Paulsen I.T."/>
            <person name="Dimopoulos G."/>
            <person name="Collins F.H."/>
            <person name="Birren B."/>
            <person name="Fraser-Liggett C.M."/>
            <person name="Severson D.W."/>
        </authorList>
    </citation>
    <scope>NUCLEOTIDE SEQUENCE [LARGE SCALE GENOMIC DNA]</scope>
    <source>
        <strain evidence="6">Liverpool</strain>
    </source>
</reference>
<keyword evidence="1" id="KW-0479">Metal-binding</keyword>
<keyword evidence="2" id="KW-0863">Zinc-finger</keyword>
<feature type="domain" description="FLYWCH-type" evidence="5">
    <location>
        <begin position="72"/>
        <end position="136"/>
    </location>
</feature>
<feature type="region of interest" description="Disordered" evidence="4">
    <location>
        <begin position="1"/>
        <end position="50"/>
    </location>
</feature>
<reference evidence="6" key="3">
    <citation type="submission" date="2012-09" db="EMBL/GenBank/DDBJ databases">
        <authorList>
            <consortium name="VectorBase"/>
        </authorList>
    </citation>
    <scope>NUCLEOTIDE SEQUENCE</scope>
    <source>
        <strain evidence="6">Liverpool</strain>
    </source>
</reference>
<evidence type="ECO:0000256" key="2">
    <source>
        <dbReference type="ARBA" id="ARBA00022771"/>
    </source>
</evidence>